<evidence type="ECO:0000313" key="4">
    <source>
        <dbReference type="EMBL" id="ANQ33131.1"/>
    </source>
</evidence>
<dbReference type="InterPro" id="IPR009071">
    <property type="entry name" value="HMG_box_dom"/>
</dbReference>
<proteinExistence type="predicted"/>
<dbReference type="EMBL" id="KT211929">
    <property type="protein sequence ID" value="ANQ33131.1"/>
    <property type="molecule type" value="Genomic_DNA"/>
</dbReference>
<dbReference type="PROSITE" id="PS50118">
    <property type="entry name" value="HMG_BOX_2"/>
    <property type="match status" value="1"/>
</dbReference>
<accession>A0A1B1EWE4</accession>
<evidence type="ECO:0000259" key="3">
    <source>
        <dbReference type="PROSITE" id="PS50118"/>
    </source>
</evidence>
<sequence>MSNEQGTYSVFGVNNSTLIPFPDFYDTMYFGGDSKTYRELVYTSRIKDTLNLTIEVLTNDSKTSRLALRNDRKKSKGEQIEIPRPQNAWIIYRRDKYVTPEFEGIKPCIASKAIGERWKTESSEVVEYFVALSMLALENHHNKYGNYKYKPKSKASKKFKNRQRQQHKRNTSPETEETTLNQDLPQLVVNPPSSIKEYPTPVSSIQLSPVTDFSEQSNEISYLMTPASSNHQSPVTSQYGSSDILTPESLNQQTPITSEDILSSMMYPQFSEITPISTYNNNSRVFSEDFLKFLYSADILALQPSTYVTYNTGIPDMTFNTDIPAIPAPDMTLNDMTFVPATPAPDMTYIAPDIPATLETLPKFIFNSTTNMNDQNKDFDLYPESEGPIPDITPPVAEPMTTSMENQIFLDIFEYDSNDVFSINATPVDQHYYDNGSSF</sequence>
<dbReference type="VEuPathDB" id="FungiDB:FUN_015245"/>
<feature type="region of interest" description="Disordered" evidence="2">
    <location>
        <begin position="145"/>
        <end position="187"/>
    </location>
</feature>
<dbReference type="CDD" id="cd01389">
    <property type="entry name" value="HMG-box_ROX1-like"/>
    <property type="match status" value="1"/>
</dbReference>
<gene>
    <name evidence="4" type="primary">HMG31</name>
    <name evidence="5" type="ORF">RhiirA4_536633</name>
</gene>
<evidence type="ECO:0000313" key="5">
    <source>
        <dbReference type="EMBL" id="PKY37674.1"/>
    </source>
</evidence>
<feature type="domain" description="HMG box" evidence="3">
    <location>
        <begin position="82"/>
        <end position="148"/>
    </location>
</feature>
<dbReference type="SUPFAM" id="SSF47095">
    <property type="entry name" value="HMG-box"/>
    <property type="match status" value="1"/>
</dbReference>
<name>A0A1B1EWE4_9GLOM</name>
<dbReference type="GO" id="GO:0005634">
    <property type="term" value="C:nucleus"/>
    <property type="evidence" value="ECO:0007669"/>
    <property type="project" value="UniProtKB-UniRule"/>
</dbReference>
<reference evidence="4" key="1">
    <citation type="submission" date="2015-06" db="EMBL/GenBank/DDBJ databases">
        <title>Evolution and Diversity of Sexually-Related Genes in an Arbuscular Mycorrhizal Fungi.</title>
        <authorList>
            <person name="Charron P."/>
            <person name="Marton T."/>
            <person name="Corradi N."/>
        </authorList>
    </citation>
    <scope>NUCLEOTIDE SEQUENCE</scope>
    <source>
        <strain evidence="4">A4</strain>
    </source>
</reference>
<dbReference type="InterPro" id="IPR036910">
    <property type="entry name" value="HMG_box_dom_sf"/>
</dbReference>
<dbReference type="AlphaFoldDB" id="A0A1B1EWE4"/>
<dbReference type="SMART" id="SM00398">
    <property type="entry name" value="HMG"/>
    <property type="match status" value="1"/>
</dbReference>
<evidence type="ECO:0000256" key="2">
    <source>
        <dbReference type="SAM" id="MobiDB-lite"/>
    </source>
</evidence>
<reference evidence="5 6" key="2">
    <citation type="submission" date="2015-10" db="EMBL/GenBank/DDBJ databases">
        <title>Genome analyses suggest a sexual origin of heterokaryosis in a supposedly ancient asexual fungus.</title>
        <authorList>
            <person name="Ropars J."/>
            <person name="Sedzielewska K."/>
            <person name="Noel J."/>
            <person name="Charron P."/>
            <person name="Farinelli L."/>
            <person name="Marton T."/>
            <person name="Kruger M."/>
            <person name="Pelin A."/>
            <person name="Brachmann A."/>
            <person name="Corradi N."/>
        </authorList>
    </citation>
    <scope>NUCLEOTIDE SEQUENCE [LARGE SCALE GENOMIC DNA]</scope>
    <source>
        <strain evidence="5 6">A4</strain>
    </source>
</reference>
<feature type="compositionally biased region" description="Basic residues" evidence="2">
    <location>
        <begin position="149"/>
        <end position="170"/>
    </location>
</feature>
<dbReference type="Proteomes" id="UP000234323">
    <property type="component" value="Unassembled WGS sequence"/>
</dbReference>
<keyword evidence="1" id="KW-0539">Nucleus</keyword>
<dbReference type="VEuPathDB" id="FungiDB:RhiirA1_165983"/>
<feature type="region of interest" description="Disordered" evidence="2">
    <location>
        <begin position="227"/>
        <end position="247"/>
    </location>
</feature>
<evidence type="ECO:0000256" key="1">
    <source>
        <dbReference type="PROSITE-ProRule" id="PRU00267"/>
    </source>
</evidence>
<keyword evidence="6" id="KW-1185">Reference proteome</keyword>
<dbReference type="EMBL" id="LLXI01000008">
    <property type="protein sequence ID" value="PKY37674.1"/>
    <property type="molecule type" value="Genomic_DNA"/>
</dbReference>
<dbReference type="VEuPathDB" id="FungiDB:RhiirFUN_011040"/>
<dbReference type="GO" id="GO:0003677">
    <property type="term" value="F:DNA binding"/>
    <property type="evidence" value="ECO:0007669"/>
    <property type="project" value="UniProtKB-UniRule"/>
</dbReference>
<protein>
    <submittedName>
        <fullName evidence="4">MATA-HMG</fullName>
    </submittedName>
</protein>
<feature type="DNA-binding region" description="HMG box" evidence="1">
    <location>
        <begin position="82"/>
        <end position="148"/>
    </location>
</feature>
<organism evidence="4">
    <name type="scientific">Rhizophagus irregularis</name>
    <dbReference type="NCBI Taxonomy" id="588596"/>
    <lineage>
        <taxon>Eukaryota</taxon>
        <taxon>Fungi</taxon>
        <taxon>Fungi incertae sedis</taxon>
        <taxon>Mucoromycota</taxon>
        <taxon>Glomeromycotina</taxon>
        <taxon>Glomeromycetes</taxon>
        <taxon>Glomerales</taxon>
        <taxon>Glomeraceae</taxon>
        <taxon>Rhizophagus</taxon>
    </lineage>
</organism>
<dbReference type="Gene3D" id="1.10.30.10">
    <property type="entry name" value="High mobility group box domain"/>
    <property type="match status" value="1"/>
</dbReference>
<evidence type="ECO:0000313" key="6">
    <source>
        <dbReference type="Proteomes" id="UP000234323"/>
    </source>
</evidence>
<keyword evidence="1" id="KW-0238">DNA-binding</keyword>